<comment type="caution">
    <text evidence="2">The sequence shown here is derived from an EMBL/GenBank/DDBJ whole genome shotgun (WGS) entry which is preliminary data.</text>
</comment>
<evidence type="ECO:0000313" key="2">
    <source>
        <dbReference type="EMBL" id="ESL06501.1"/>
    </source>
</evidence>
<dbReference type="Proteomes" id="UP000031737">
    <property type="component" value="Unassembled WGS sequence"/>
</dbReference>
<keyword evidence="3" id="KW-1185">Reference proteome</keyword>
<feature type="chain" id="PRO_5001601181" evidence="1">
    <location>
        <begin position="17"/>
        <end position="324"/>
    </location>
</feature>
<gene>
    <name evidence="2" type="ORF">TRSC58_05824</name>
</gene>
<protein>
    <submittedName>
        <fullName evidence="2">Uncharacterized protein</fullName>
    </submittedName>
</protein>
<proteinExistence type="predicted"/>
<sequence>MPYVGFLLVVLQQLLAEYDESRGKSQTTAMWPQWFPRFAGDGDVRLVILRHGAFDRSHGHVDAAEREADAGGPPRGGAGRASLQALLHELVGASNELSVALLANFRLSEEDAVPLAKSLCAECFSAASQVGGDCGVMSLVSSADAGTSWAAGGRYLDTTLRQAVSCGRFNTCSVSAHALLLGLMGPLLIHVQQRCHLHRQRGGSDEAEEARLWEWLQCFVRVPQPTVIVQWGCSGTSTAADPLLRLTSLGDVGGGDDCSLRRYHRFLPVAGNNYSYNHVCGSGFCGNSPVLYVRDATLTLERATSSPVGAGVCQVWYVRMSPHS</sequence>
<feature type="signal peptide" evidence="1">
    <location>
        <begin position="1"/>
        <end position="16"/>
    </location>
</feature>
<dbReference type="OrthoDB" id="246579at2759"/>
<dbReference type="VEuPathDB" id="TriTrypDB:TRSC58_05824"/>
<dbReference type="EMBL" id="AUPL01005824">
    <property type="protein sequence ID" value="ESL06501.1"/>
    <property type="molecule type" value="Genomic_DNA"/>
</dbReference>
<evidence type="ECO:0000313" key="3">
    <source>
        <dbReference type="Proteomes" id="UP000031737"/>
    </source>
</evidence>
<dbReference type="AlphaFoldDB" id="A0A061IXA0"/>
<evidence type="ECO:0000256" key="1">
    <source>
        <dbReference type="SAM" id="SignalP"/>
    </source>
</evidence>
<reference evidence="2 3" key="1">
    <citation type="submission" date="2013-07" db="EMBL/GenBank/DDBJ databases">
        <authorList>
            <person name="Stoco P.H."/>
            <person name="Wagner G."/>
            <person name="Gerber A."/>
            <person name="Zaha A."/>
            <person name="Thompson C."/>
            <person name="Bartholomeu D.C."/>
            <person name="Luckemeyer D.D."/>
            <person name="Bahia D."/>
            <person name="Loreto E."/>
            <person name="Prestes E.B."/>
            <person name="Lima F.M."/>
            <person name="Rodrigues-Luiz G."/>
            <person name="Vallejo G.A."/>
            <person name="Filho J.F."/>
            <person name="Monteiro K.M."/>
            <person name="Tyler K.M."/>
            <person name="de Almeida L.G."/>
            <person name="Ortiz M.F."/>
            <person name="Siervo M.A."/>
            <person name="de Moraes M.H."/>
            <person name="Cunha O.L."/>
            <person name="Mendonca-Neto R."/>
            <person name="Silva R."/>
            <person name="Teixeira S.M."/>
            <person name="Murta S.M."/>
            <person name="Sincero T.C."/>
            <person name="Mendes T.A."/>
            <person name="Urmenyi T.P."/>
            <person name="Silva V.G."/>
            <person name="da Rocha W.D."/>
            <person name="Andersson B."/>
            <person name="Romanha A.J."/>
            <person name="Steindel M."/>
            <person name="de Vasconcelos A.T."/>
            <person name="Grisard E.C."/>
        </authorList>
    </citation>
    <scope>NUCLEOTIDE SEQUENCE [LARGE SCALE GENOMIC DNA]</scope>
    <source>
        <strain evidence="2 3">SC58</strain>
    </source>
</reference>
<accession>A0A061IXA0</accession>
<keyword evidence="1" id="KW-0732">Signal</keyword>
<organism evidence="2 3">
    <name type="scientific">Trypanosoma rangeli SC58</name>
    <dbReference type="NCBI Taxonomy" id="429131"/>
    <lineage>
        <taxon>Eukaryota</taxon>
        <taxon>Discoba</taxon>
        <taxon>Euglenozoa</taxon>
        <taxon>Kinetoplastea</taxon>
        <taxon>Metakinetoplastina</taxon>
        <taxon>Trypanosomatida</taxon>
        <taxon>Trypanosomatidae</taxon>
        <taxon>Trypanosoma</taxon>
        <taxon>Herpetosoma</taxon>
    </lineage>
</organism>
<name>A0A061IXA0_TRYRA</name>